<dbReference type="Proteomes" id="UP000028602">
    <property type="component" value="Unassembled WGS sequence"/>
</dbReference>
<dbReference type="GO" id="GO:0003700">
    <property type="term" value="F:DNA-binding transcription factor activity"/>
    <property type="evidence" value="ECO:0007669"/>
    <property type="project" value="InterPro"/>
</dbReference>
<dbReference type="InterPro" id="IPR005119">
    <property type="entry name" value="LysR_subst-bd"/>
</dbReference>
<dbReference type="FunFam" id="1.10.10.10:FF:000001">
    <property type="entry name" value="LysR family transcriptional regulator"/>
    <property type="match status" value="1"/>
</dbReference>
<dbReference type="InterPro" id="IPR036388">
    <property type="entry name" value="WH-like_DNA-bd_sf"/>
</dbReference>
<dbReference type="PROSITE" id="PS50931">
    <property type="entry name" value="HTH_LYSR"/>
    <property type="match status" value="1"/>
</dbReference>
<dbReference type="eggNOG" id="COG0583">
    <property type="taxonomic scope" value="Bacteria"/>
</dbReference>
<dbReference type="SUPFAM" id="SSF53850">
    <property type="entry name" value="Periplasmic binding protein-like II"/>
    <property type="match status" value="1"/>
</dbReference>
<keyword evidence="3" id="KW-0238">DNA-binding</keyword>
<comment type="similarity">
    <text evidence="1">Belongs to the LysR transcriptional regulatory family.</text>
</comment>
<dbReference type="Pfam" id="PF00126">
    <property type="entry name" value="HTH_1"/>
    <property type="match status" value="1"/>
</dbReference>
<dbReference type="InterPro" id="IPR036390">
    <property type="entry name" value="WH_DNA-bd_sf"/>
</dbReference>
<sequence length="345" mass="38845">MQSKTFTIFVKTDTITAGKRDNLARQHGTVTEAIMVRPEDLGLFLRVAALGSFSRAAREAGILPGQVSAAIQRLETRLNTRLFARSTRSLRLSAEGEKYLPYAQEILSVMQAGEEILHHRDNEIRGTLRIALPSDCGRNLLLPWISNFCREHNELTLQLSLSDHMSDIFRDPVDIAIRYGIPDNRQYIAQPLAEENRRVLVASPDYLARCGQPRSPEQLAQHTCLLYSLNGHIYDKWAFPQAGGMQRIALTSQWLCDDADVVRRWAVAGHGIAYKSWIDVSEDVVAGRLKLLLTDIPGEPAPLYLICPHRKEFSPAIRLLRSELSRHLQEITGRLPEALKRASAH</sequence>
<dbReference type="AlphaFoldDB" id="A0A085JER3"/>
<dbReference type="PANTHER" id="PTHR30537:SF21">
    <property type="entry name" value="HTH-TYPE TRANSCRIPTIONAL REGULATOR SINR-RELATED"/>
    <property type="match status" value="1"/>
</dbReference>
<dbReference type="SUPFAM" id="SSF46785">
    <property type="entry name" value="Winged helix' DNA-binding domain"/>
    <property type="match status" value="1"/>
</dbReference>
<dbReference type="Pfam" id="PF03466">
    <property type="entry name" value="LysR_substrate"/>
    <property type="match status" value="1"/>
</dbReference>
<evidence type="ECO:0000256" key="1">
    <source>
        <dbReference type="ARBA" id="ARBA00009437"/>
    </source>
</evidence>
<dbReference type="Gene3D" id="1.10.10.10">
    <property type="entry name" value="Winged helix-like DNA-binding domain superfamily/Winged helix DNA-binding domain"/>
    <property type="match status" value="1"/>
</dbReference>
<feature type="domain" description="HTH lysR-type" evidence="5">
    <location>
        <begin position="36"/>
        <end position="93"/>
    </location>
</feature>
<evidence type="ECO:0000256" key="4">
    <source>
        <dbReference type="ARBA" id="ARBA00023163"/>
    </source>
</evidence>
<name>A0A085JER3_9GAMM</name>
<dbReference type="GO" id="GO:0006351">
    <property type="term" value="P:DNA-templated transcription"/>
    <property type="evidence" value="ECO:0007669"/>
    <property type="project" value="TreeGrafter"/>
</dbReference>
<evidence type="ECO:0000256" key="3">
    <source>
        <dbReference type="ARBA" id="ARBA00023125"/>
    </source>
</evidence>
<dbReference type="PANTHER" id="PTHR30537">
    <property type="entry name" value="HTH-TYPE TRANSCRIPTIONAL REGULATOR"/>
    <property type="match status" value="1"/>
</dbReference>
<gene>
    <name evidence="6" type="ORF">GTPT_2260</name>
</gene>
<keyword evidence="2" id="KW-0805">Transcription regulation</keyword>
<dbReference type="GO" id="GO:0043565">
    <property type="term" value="F:sequence-specific DNA binding"/>
    <property type="evidence" value="ECO:0007669"/>
    <property type="project" value="TreeGrafter"/>
</dbReference>
<evidence type="ECO:0000313" key="7">
    <source>
        <dbReference type="Proteomes" id="UP000028602"/>
    </source>
</evidence>
<dbReference type="FunFam" id="3.40.190.290:FF:000001">
    <property type="entry name" value="Transcriptional regulator, LysR family"/>
    <property type="match status" value="1"/>
</dbReference>
<evidence type="ECO:0000259" key="5">
    <source>
        <dbReference type="PROSITE" id="PS50931"/>
    </source>
</evidence>
<dbReference type="Gene3D" id="3.40.190.290">
    <property type="match status" value="1"/>
</dbReference>
<dbReference type="InterPro" id="IPR000847">
    <property type="entry name" value="LysR_HTH_N"/>
</dbReference>
<accession>A0A085JER3</accession>
<evidence type="ECO:0000313" key="6">
    <source>
        <dbReference type="EMBL" id="KFD18959.1"/>
    </source>
</evidence>
<dbReference type="CDD" id="cd08422">
    <property type="entry name" value="PBP2_CrgA_like"/>
    <property type="match status" value="1"/>
</dbReference>
<keyword evidence="4" id="KW-0804">Transcription</keyword>
<dbReference type="EMBL" id="JMPR01000035">
    <property type="protein sequence ID" value="KFD18959.1"/>
    <property type="molecule type" value="Genomic_DNA"/>
</dbReference>
<organism evidence="6 7">
    <name type="scientific">Tatumella ptyseos ATCC 33301</name>
    <dbReference type="NCBI Taxonomy" id="1005995"/>
    <lineage>
        <taxon>Bacteria</taxon>
        <taxon>Pseudomonadati</taxon>
        <taxon>Pseudomonadota</taxon>
        <taxon>Gammaproteobacteria</taxon>
        <taxon>Enterobacterales</taxon>
        <taxon>Erwiniaceae</taxon>
        <taxon>Tatumella</taxon>
    </lineage>
</organism>
<reference evidence="6 7" key="1">
    <citation type="submission" date="2014-05" db="EMBL/GenBank/DDBJ databases">
        <title>ATOL: Assembling a taxonomically balanced genome-scale reconstruction of the evolutionary history of the Enterobacteriaceae.</title>
        <authorList>
            <person name="Plunkett G.III."/>
            <person name="Neeno-Eckwall E.C."/>
            <person name="Glasner J.D."/>
            <person name="Perna N.T."/>
        </authorList>
    </citation>
    <scope>NUCLEOTIDE SEQUENCE [LARGE SCALE GENOMIC DNA]</scope>
    <source>
        <strain evidence="6 7">ATCC 33301</strain>
    </source>
</reference>
<comment type="caution">
    <text evidence="6">The sequence shown here is derived from an EMBL/GenBank/DDBJ whole genome shotgun (WGS) entry which is preliminary data.</text>
</comment>
<proteinExistence type="inferred from homology"/>
<keyword evidence="7" id="KW-1185">Reference proteome</keyword>
<evidence type="ECO:0000256" key="2">
    <source>
        <dbReference type="ARBA" id="ARBA00023015"/>
    </source>
</evidence>
<dbReference type="InterPro" id="IPR058163">
    <property type="entry name" value="LysR-type_TF_proteobact-type"/>
</dbReference>
<protein>
    <submittedName>
        <fullName evidence="6">LysR family transcriptional regulator</fullName>
    </submittedName>
</protein>